<dbReference type="InterPro" id="IPR001451">
    <property type="entry name" value="Hexapep"/>
</dbReference>
<evidence type="ECO:0000313" key="2">
    <source>
        <dbReference type="Proteomes" id="UP000007809"/>
    </source>
</evidence>
<dbReference type="EMBL" id="CP002594">
    <property type="protein sequence ID" value="AEA28865.1"/>
    <property type="molecule type" value="Genomic_DNA"/>
</dbReference>
<dbReference type="SUPFAM" id="SSF51161">
    <property type="entry name" value="Trimeric LpxA-like enzymes"/>
    <property type="match status" value="1"/>
</dbReference>
<dbReference type="Gene3D" id="2.160.10.10">
    <property type="entry name" value="Hexapeptide repeat proteins"/>
    <property type="match status" value="1"/>
</dbReference>
<dbReference type="InterPro" id="IPR011004">
    <property type="entry name" value="Trimer_LpxA-like_sf"/>
</dbReference>
<organism evidence="1 2">
    <name type="scientific">Pseudonocardia dioxanivorans (strain ATCC 55486 / DSM 44775 / JCM 13855 / CB1190)</name>
    <dbReference type="NCBI Taxonomy" id="675635"/>
    <lineage>
        <taxon>Bacteria</taxon>
        <taxon>Bacillati</taxon>
        <taxon>Actinomycetota</taxon>
        <taxon>Actinomycetes</taxon>
        <taxon>Pseudonocardiales</taxon>
        <taxon>Pseudonocardiaceae</taxon>
        <taxon>Pseudonocardia</taxon>
    </lineage>
</organism>
<keyword evidence="1" id="KW-0614">Plasmid</keyword>
<dbReference type="RefSeq" id="WP_013678757.1">
    <property type="nucleotide sequence ID" value="NC_015314.1"/>
</dbReference>
<sequence length="173" mass="17937">MSNLYTCNGYSPAIADTAWVAPTATLIGEVLVGEGSGVWYAAVLRADEDFITLGVGSNVQDGSVIHADPSYPVRIGDDVSIGHRAVVHGATVQDSCLIGMGSVILNGAVIGHGSLVAAGAVVLEGEEIPPGSLVAGTPAKVRRAIDPDGLSLIRKNAQNYRRLLRLHQSAKEL</sequence>
<protein>
    <submittedName>
        <fullName evidence="1">Isoleucine patch superfamily enzyme, carbonic anhydrase/acetyltransferase</fullName>
    </submittedName>
</protein>
<proteinExistence type="predicted"/>
<dbReference type="CDD" id="cd04645">
    <property type="entry name" value="LbH_gamma_CA_like"/>
    <property type="match status" value="1"/>
</dbReference>
<name>F2L6H1_PSEUX</name>
<dbReference type="OrthoDB" id="9803036at2"/>
<dbReference type="InterPro" id="IPR050484">
    <property type="entry name" value="Transf_Hexapept/Carb_Anhydrase"/>
</dbReference>
<dbReference type="HOGENOM" id="CLU_064827_4_0_11"/>
<reference evidence="1 2" key="1">
    <citation type="journal article" date="2011" name="J. Bacteriol.">
        <title>Genome sequence of the 1,4-dioxane-degrading Pseudonocardia dioxanivorans strain CB1190.</title>
        <authorList>
            <person name="Sales C.M."/>
            <person name="Mahendra S."/>
            <person name="Grostern A."/>
            <person name="Parales R.E."/>
            <person name="Goodwin L.A."/>
            <person name="Woyke T."/>
            <person name="Nolan M."/>
            <person name="Lapidus A."/>
            <person name="Chertkov O."/>
            <person name="Ovchinnikova G."/>
            <person name="Sczyrba A."/>
            <person name="Alvarez-Cohen L."/>
        </authorList>
    </citation>
    <scope>NUCLEOTIDE SEQUENCE [LARGE SCALE GENOMIC DNA]</scope>
    <source>
        <strain evidence="2">ATCC 55486 / DSM 44775 / JCM 13855 / CB1190</strain>
    </source>
</reference>
<accession>F2L6H1</accession>
<dbReference type="Proteomes" id="UP000007809">
    <property type="component" value="Plasmid pPSED01"/>
</dbReference>
<dbReference type="AlphaFoldDB" id="F2L6H1"/>
<geneLocation type="plasmid" evidence="1 2">
    <name>pPSED01</name>
</geneLocation>
<dbReference type="KEGG" id="pdx:Psed_6788"/>
<dbReference type="PANTHER" id="PTHR13061">
    <property type="entry name" value="DYNACTIN SUBUNIT P25"/>
    <property type="match status" value="1"/>
</dbReference>
<gene>
    <name evidence="1" type="ordered locus">Psed_6788</name>
</gene>
<dbReference type="Pfam" id="PF14602">
    <property type="entry name" value="Hexapep_2"/>
    <property type="match status" value="1"/>
</dbReference>
<dbReference type="eggNOG" id="COG0663">
    <property type="taxonomic scope" value="Bacteria"/>
</dbReference>
<keyword evidence="2" id="KW-1185">Reference proteome</keyword>
<dbReference type="PANTHER" id="PTHR13061:SF29">
    <property type="entry name" value="GAMMA CARBONIC ANHYDRASE-LIKE 1, MITOCHONDRIAL-RELATED"/>
    <property type="match status" value="1"/>
</dbReference>
<dbReference type="InterPro" id="IPR047324">
    <property type="entry name" value="LbH_gamma_CA-like"/>
</dbReference>
<evidence type="ECO:0000313" key="1">
    <source>
        <dbReference type="EMBL" id="AEA28865.1"/>
    </source>
</evidence>